<evidence type="ECO:0000256" key="1">
    <source>
        <dbReference type="SAM" id="Phobius"/>
    </source>
</evidence>
<gene>
    <name evidence="2" type="primary">K7_YBR090C</name>
    <name evidence="2" type="ORF">SYK7_003781</name>
</gene>
<organism evidence="2 3">
    <name type="scientific">Saccharomyces cerevisiae (strain Kyokai no. 7 / NBRC 101557)</name>
    <name type="common">Baker's yeast</name>
    <dbReference type="NCBI Taxonomy" id="721032"/>
    <lineage>
        <taxon>Eukaryota</taxon>
        <taxon>Fungi</taxon>
        <taxon>Dikarya</taxon>
        <taxon>Ascomycota</taxon>
        <taxon>Saccharomycotina</taxon>
        <taxon>Saccharomycetes</taxon>
        <taxon>Saccharomycetales</taxon>
        <taxon>Saccharomycetaceae</taxon>
        <taxon>Saccharomyces</taxon>
    </lineage>
</organism>
<dbReference type="EMBL" id="DG000038">
    <property type="protein sequence ID" value="GAA21641.1"/>
    <property type="molecule type" value="Genomic_DNA"/>
</dbReference>
<evidence type="ECO:0000313" key="2">
    <source>
        <dbReference type="EMBL" id="GAA21641.1"/>
    </source>
</evidence>
<evidence type="ECO:0000313" key="3">
    <source>
        <dbReference type="Proteomes" id="UP000001608"/>
    </source>
</evidence>
<accession>G2W998</accession>
<name>G2W998_YEASK</name>
<sequence length="122" mass="14365">MVPAPGSRAFPSPVFLGGVFFVFFFRWRGNYKVQQVRLRQYWEFTLWETAPNTKQKNDFFAKTLTYIKLALWPQLKKQSNQRNQRRGPPGERRILTPLRGDCQLICSLLMKTETLSVPRILT</sequence>
<protein>
    <submittedName>
        <fullName evidence="2">K7_Ybr090cp</fullName>
    </submittedName>
</protein>
<dbReference type="HOGENOM" id="CLU_2028537_0_0_1"/>
<keyword evidence="1" id="KW-0812">Transmembrane</keyword>
<proteinExistence type="predicted"/>
<comment type="caution">
    <text evidence="2">The sequence shown here is derived from an EMBL/GenBank/DDBJ whole genome shotgun (WGS) entry which is preliminary data.</text>
</comment>
<reference evidence="2 3" key="1">
    <citation type="journal article" date="2011" name="DNA Res.">
        <title>Whole-genome sequencing of sake yeast Saccharomyces cerevisiae Kyokai no. 7.</title>
        <authorList>
            <person name="Akao T."/>
            <person name="Yashiro I."/>
            <person name="Hosoyama A."/>
            <person name="Kitagaki H."/>
            <person name="Horikawa H."/>
            <person name="Watanabe D."/>
            <person name="Akada R."/>
            <person name="Ando Y."/>
            <person name="Harashima S."/>
            <person name="Inoue T."/>
            <person name="Inoue Y."/>
            <person name="Kajiwara S."/>
            <person name="Kitamoto K."/>
            <person name="Kitamoto N."/>
            <person name="Kobayashi O."/>
            <person name="Kuhara S."/>
            <person name="Masubuchi T."/>
            <person name="Mizoguchi H."/>
            <person name="Nakao Y."/>
            <person name="Nakazato A."/>
            <person name="Namise M."/>
            <person name="Oba T."/>
            <person name="Ogata T."/>
            <person name="Ohta A."/>
            <person name="Sato M."/>
            <person name="Shibasaki S."/>
            <person name="Takatsume Y."/>
            <person name="Tanimoto S."/>
            <person name="Tsuboi H."/>
            <person name="Nishimura A."/>
            <person name="Yoda K."/>
            <person name="Ishikawa T."/>
            <person name="Iwashita K."/>
            <person name="Fujita N."/>
            <person name="Shimoi H."/>
        </authorList>
    </citation>
    <scope>NUCLEOTIDE SEQUENCE [LARGE SCALE GENOMIC DNA]</scope>
    <source>
        <strain evidence="3">Kyokai no. 7 / NBRC 101557</strain>
    </source>
</reference>
<feature type="transmembrane region" description="Helical" evidence="1">
    <location>
        <begin position="12"/>
        <end position="29"/>
    </location>
</feature>
<dbReference type="AlphaFoldDB" id="G2W998"/>
<keyword evidence="1" id="KW-1133">Transmembrane helix</keyword>
<keyword evidence="1" id="KW-0472">Membrane</keyword>
<dbReference type="Proteomes" id="UP000001608">
    <property type="component" value="Chromosome 2"/>
</dbReference>